<feature type="domain" description="Integrator complex subunit 6-like beta-barrel" evidence="2">
    <location>
        <begin position="241"/>
        <end position="365"/>
    </location>
</feature>
<dbReference type="STRING" id="215637.A0A4Q0A262"/>
<proteinExistence type="predicted"/>
<dbReference type="PANTHER" id="PTHR12957:SF2">
    <property type="entry name" value="INTEGRATOR COMPLEX SUBUNIT 6"/>
    <property type="match status" value="1"/>
</dbReference>
<keyword evidence="4" id="KW-1185">Reference proteome</keyword>
<feature type="compositionally biased region" description="Polar residues" evidence="1">
    <location>
        <begin position="669"/>
        <end position="678"/>
    </location>
</feature>
<feature type="compositionally biased region" description="Low complexity" evidence="1">
    <location>
        <begin position="741"/>
        <end position="761"/>
    </location>
</feature>
<evidence type="ECO:0000313" key="3">
    <source>
        <dbReference type="EMBL" id="RKP40193.1"/>
    </source>
</evidence>
<feature type="region of interest" description="Disordered" evidence="1">
    <location>
        <begin position="579"/>
        <end position="629"/>
    </location>
</feature>
<accession>A0A4Q0A262</accession>
<protein>
    <recommendedName>
        <fullName evidence="2">Integrator complex subunit 6-like beta-barrel domain-containing protein</fullName>
    </recommendedName>
</protein>
<evidence type="ECO:0000256" key="1">
    <source>
        <dbReference type="SAM" id="MobiDB-lite"/>
    </source>
</evidence>
<dbReference type="Pfam" id="PF25462">
    <property type="entry name" value="Beta-barrel_INTS6"/>
    <property type="match status" value="1"/>
</dbReference>
<dbReference type="InterPro" id="IPR057413">
    <property type="entry name" value="Beta-barrel_INTS6"/>
</dbReference>
<feature type="compositionally biased region" description="Polar residues" evidence="1">
    <location>
        <begin position="762"/>
        <end position="772"/>
    </location>
</feature>
<dbReference type="PANTHER" id="PTHR12957">
    <property type="entry name" value="DEAD/H BOX POLYPEPTIDE 26/DICE1-RELATED"/>
    <property type="match status" value="1"/>
</dbReference>
<dbReference type="InterPro" id="IPR051113">
    <property type="entry name" value="Integrator_subunit6"/>
</dbReference>
<organism evidence="3 4">
    <name type="scientific">Dimargaris cristalligena</name>
    <dbReference type="NCBI Taxonomy" id="215637"/>
    <lineage>
        <taxon>Eukaryota</taxon>
        <taxon>Fungi</taxon>
        <taxon>Fungi incertae sedis</taxon>
        <taxon>Zoopagomycota</taxon>
        <taxon>Kickxellomycotina</taxon>
        <taxon>Dimargaritomycetes</taxon>
        <taxon>Dimargaritales</taxon>
        <taxon>Dimargaritaceae</taxon>
        <taxon>Dimargaris</taxon>
    </lineage>
</organism>
<feature type="region of interest" description="Disordered" evidence="1">
    <location>
        <begin position="900"/>
        <end position="923"/>
    </location>
</feature>
<dbReference type="GO" id="GO:0034472">
    <property type="term" value="P:snRNA 3'-end processing"/>
    <property type="evidence" value="ECO:0007669"/>
    <property type="project" value="TreeGrafter"/>
</dbReference>
<dbReference type="GO" id="GO:0032039">
    <property type="term" value="C:integrator complex"/>
    <property type="evidence" value="ECO:0007669"/>
    <property type="project" value="TreeGrafter"/>
</dbReference>
<evidence type="ECO:0000259" key="2">
    <source>
        <dbReference type="Pfam" id="PF25462"/>
    </source>
</evidence>
<evidence type="ECO:0000313" key="4">
    <source>
        <dbReference type="Proteomes" id="UP000268162"/>
    </source>
</evidence>
<sequence>MPDGLSHLDCAKSGIEYFIKKRNNQRDDKFMLLTYEEGPESIKARIRDPPPYLLDQVKNLRAYDMFNGGVALGTIFDQLNLYRNLQDMDTFGLGRRPWASEPALILWFTDGRTMIQPNGSSDKLNIPGLVSPGAERYLEPFRWDQRLFTIYLNAIPQLPAVEPQINAMCDVMGGASIHVSTLRSLQQSIDTMLGMAKPSKEMVNNTPFIAQPHGVLVNFECMTSDPKVPPNARNFHRLISLIGSNGRNTGFFPIPEAYWPGEQAAPPARKAHPSILYHPVNAPVNIPGGFPFDKYTVDPCPMTQDLLKQPPNTYWQVFVPNSYKTPGGGFPFGFLRANTIQTAVNLYILPYNYQALFILLDNLKKIPNQVPTPKWNKDFEEYLNHTPLYYIWFLRNALNLYGLAQISALQWSSESMRISKRLDMMRAALRVDAERLIGVARKLFIPISRVVKTEVDDALVLTTNAFDVVRGDLAVRLSKFRALFVEDYVQNGDDPAYHQYQQHQQFQTDEARHSVPIAMMGQFQSIMTRNVEQELRDPLADEEQLRQRKRSMFGNPYVRYDKRAPALDNVNEDMALDLNETQDETSPPTPLRGKPASRGGPIRRRFLNSALRKRKPSSQDVAGLGPPAHRAWPSAGGNIVSIGAITAPKNDVFSAVKAEPTDAKVESAFDTSRASSALDQALPPTPMPTPPLSVTPTPAPVTTNGLPSVPSPLGTLPVSDPKNSTDNVPQPPPRSPSLFMPNPQWPSTSSPTPTIASTDSTALLTLGSSDPPTTAGGSGDPGSPEGADSDILSSWKLAMSTAQQLDTPDSIDSTEAVQEVNGTASRGGLPAESSIGAGQQQHPLVMGGGSLPRPRSASPNMLGLGGALPALTTGPVLASVTATLPRPSAREGGSVARIMGRSTEAGPGPSTTTAGSSPILGTISPASILSTSSLWQGDMTPQAPPSLSGHRSSLLPPHSRNAADSSGNTSPRLKHLPQPTNGSSPVNGVGNGSPGSSPHLIRESFLEFKNKLLKQLKMDPRNYDESAVLQRLNTVEASPSFNLSQKMTLINSCVSIAKGLRRRAVVDKLERMRKTLV</sequence>
<feature type="region of interest" description="Disordered" evidence="1">
    <location>
        <begin position="935"/>
        <end position="1000"/>
    </location>
</feature>
<feature type="compositionally biased region" description="Pro residues" evidence="1">
    <location>
        <begin position="683"/>
        <end position="699"/>
    </location>
</feature>
<feature type="compositionally biased region" description="Basic residues" evidence="1">
    <location>
        <begin position="601"/>
        <end position="616"/>
    </location>
</feature>
<feature type="compositionally biased region" description="Low complexity" evidence="1">
    <location>
        <begin position="981"/>
        <end position="998"/>
    </location>
</feature>
<gene>
    <name evidence="3" type="ORF">BJ085DRAFT_37623</name>
</gene>
<feature type="compositionally biased region" description="Polar residues" evidence="1">
    <location>
        <begin position="962"/>
        <end position="971"/>
    </location>
</feature>
<dbReference type="EMBL" id="ML002220">
    <property type="protein sequence ID" value="RKP40193.1"/>
    <property type="molecule type" value="Genomic_DNA"/>
</dbReference>
<reference evidence="4" key="1">
    <citation type="journal article" date="2018" name="Nat. Microbiol.">
        <title>Leveraging single-cell genomics to expand the fungal tree of life.</title>
        <authorList>
            <person name="Ahrendt S.R."/>
            <person name="Quandt C.A."/>
            <person name="Ciobanu D."/>
            <person name="Clum A."/>
            <person name="Salamov A."/>
            <person name="Andreopoulos B."/>
            <person name="Cheng J.F."/>
            <person name="Woyke T."/>
            <person name="Pelin A."/>
            <person name="Henrissat B."/>
            <person name="Reynolds N.K."/>
            <person name="Benny G.L."/>
            <person name="Smith M.E."/>
            <person name="James T.Y."/>
            <person name="Grigoriev I.V."/>
        </authorList>
    </citation>
    <scope>NUCLEOTIDE SEQUENCE [LARGE SCALE GENOMIC DNA]</scope>
    <source>
        <strain evidence="4">RSA 468</strain>
    </source>
</reference>
<name>A0A4Q0A262_9FUNG</name>
<dbReference type="Proteomes" id="UP000268162">
    <property type="component" value="Unassembled WGS sequence"/>
</dbReference>
<dbReference type="AlphaFoldDB" id="A0A4Q0A262"/>
<feature type="region of interest" description="Disordered" evidence="1">
    <location>
        <begin position="660"/>
        <end position="790"/>
    </location>
</feature>
<feature type="region of interest" description="Disordered" evidence="1">
    <location>
        <begin position="824"/>
        <end position="863"/>
    </location>
</feature>